<dbReference type="Gene3D" id="2.130.10.10">
    <property type="entry name" value="YVTN repeat-like/Quinoprotein amine dehydrogenase"/>
    <property type="match status" value="1"/>
</dbReference>
<name>A0A090MQ98_AFIFE</name>
<keyword evidence="3" id="KW-1185">Reference proteome</keyword>
<evidence type="ECO:0000313" key="2">
    <source>
        <dbReference type="EMBL" id="CEG08382.1"/>
    </source>
</evidence>
<dbReference type="InterPro" id="IPR015943">
    <property type="entry name" value="WD40/YVTN_repeat-like_dom_sf"/>
</dbReference>
<accession>A0A090MQ98</accession>
<dbReference type="Proteomes" id="UP000035762">
    <property type="component" value="Unassembled WGS sequence"/>
</dbReference>
<feature type="signal peptide" evidence="1">
    <location>
        <begin position="1"/>
        <end position="25"/>
    </location>
</feature>
<protein>
    <submittedName>
        <fullName evidence="2">PQQ-dependent catabolism-associated beta-propeller protein</fullName>
    </submittedName>
</protein>
<dbReference type="PANTHER" id="PTHR47197">
    <property type="entry name" value="PROTEIN NIRF"/>
    <property type="match status" value="1"/>
</dbReference>
<dbReference type="InterPro" id="IPR019405">
    <property type="entry name" value="Lactonase_7-beta_prop"/>
</dbReference>
<dbReference type="Pfam" id="PF10282">
    <property type="entry name" value="Lactonase"/>
    <property type="match status" value="1"/>
</dbReference>
<dbReference type="EMBL" id="CCAZ020000001">
    <property type="protein sequence ID" value="CEG08382.1"/>
    <property type="molecule type" value="Genomic_DNA"/>
</dbReference>
<dbReference type="InterPro" id="IPR051200">
    <property type="entry name" value="Host-pathogen_enzymatic-act"/>
</dbReference>
<dbReference type="STRING" id="1035.BN961_01797"/>
<keyword evidence="1" id="KW-0732">Signal</keyword>
<dbReference type="PANTHER" id="PTHR47197:SF3">
    <property type="entry name" value="DIHYDRO-HEME D1 DEHYDROGENASE"/>
    <property type="match status" value="1"/>
</dbReference>
<dbReference type="AlphaFoldDB" id="A0A090MQ98"/>
<evidence type="ECO:0000256" key="1">
    <source>
        <dbReference type="SAM" id="SignalP"/>
    </source>
</evidence>
<comment type="caution">
    <text evidence="2">The sequence shown here is derived from an EMBL/GenBank/DDBJ whole genome shotgun (WGS) entry which is preliminary data.</text>
</comment>
<dbReference type="RefSeq" id="WP_048756297.1">
    <property type="nucleotide sequence ID" value="NZ_CCAZ020000001.1"/>
</dbReference>
<dbReference type="InterPro" id="IPR011048">
    <property type="entry name" value="Haem_d1_sf"/>
</dbReference>
<feature type="chain" id="PRO_5001860725" evidence="1">
    <location>
        <begin position="26"/>
        <end position="386"/>
    </location>
</feature>
<dbReference type="SUPFAM" id="SSF51004">
    <property type="entry name" value="C-terminal (heme d1) domain of cytochrome cd1-nitrite reductase"/>
    <property type="match status" value="1"/>
</dbReference>
<organism evidence="2 3">
    <name type="scientific">Afipia felis</name>
    <name type="common">Cat scratch disease bacillus</name>
    <dbReference type="NCBI Taxonomy" id="1035"/>
    <lineage>
        <taxon>Bacteria</taxon>
        <taxon>Pseudomonadati</taxon>
        <taxon>Pseudomonadota</taxon>
        <taxon>Alphaproteobacteria</taxon>
        <taxon>Hyphomicrobiales</taxon>
        <taxon>Nitrobacteraceae</taxon>
        <taxon>Afipia</taxon>
    </lineage>
</organism>
<reference evidence="2 3" key="1">
    <citation type="journal article" date="2014" name="Genome Announc.">
        <title>Genome Sequence of Afipia felis Strain 76713, Isolated in Hospital Water Using an Amoeba Co-Culture Procedure.</title>
        <authorList>
            <person name="Benamar S."/>
            <person name="La Scola B."/>
            <person name="Croce O."/>
        </authorList>
    </citation>
    <scope>NUCLEOTIDE SEQUENCE [LARGE SCALE GENOMIC DNA]</scope>
    <source>
        <strain evidence="2 3">76713</strain>
    </source>
</reference>
<evidence type="ECO:0000313" key="3">
    <source>
        <dbReference type="Proteomes" id="UP000035762"/>
    </source>
</evidence>
<gene>
    <name evidence="2" type="ORF">BN961_01797</name>
</gene>
<sequence>MVYRVPQTCALVLALALLTPVVATAQIAVSANDGKSALNDGKSQVRDPLVQDSVFVIDLNQSPPKVIGEVAAPASAVGPPTSVAVAKDESFALVTGAMKVDPADPKKIVADNRLSVIDLKAKPPVVSATLEAGPGAAGVSINPAGNLALVANRSEGTVSIFKISGKTLTPAGKIDFGAPKSGPCAVAFTPDGKLAFVTRDGDNKVSVLKIDGDKIEYTKRDIAAGLRPYGINMSPKGDVAVVADLGLNNGNGDDDTVSIIDVKANPPRTIDAVTVGPTPEGMTLSRDGQYLALAVMNGSNKSKSAPIYNDHGILRIYRLKDKKLSFVTQTNVGHWCQGVTFNKNAKKVLVQCMIENEIMVFDFDGKKLKKSASLKANGPAGIRIAD</sequence>
<proteinExistence type="predicted"/>
<dbReference type="OrthoDB" id="916694at2"/>